<gene>
    <name evidence="2" type="ORF">E2562_007837</name>
</gene>
<keyword evidence="3" id="KW-1185">Reference proteome</keyword>
<accession>A0A6G1F582</accession>
<evidence type="ECO:0000313" key="2">
    <source>
        <dbReference type="EMBL" id="KAF0932031.1"/>
    </source>
</evidence>
<evidence type="ECO:0000313" key="3">
    <source>
        <dbReference type="Proteomes" id="UP000479710"/>
    </source>
</evidence>
<sequence length="117" mass="13276">MGTRHRRHDQRVQQGYKQLETGQVVAGGDNKSPGRGRRKPKREVEEAWVRTEEAGTQVAILRRCTLPLVWLHLPADEAFPACSLLPTEVEEEGIDAVSWTRHMNFPVANLCCLYVLL</sequence>
<comment type="caution">
    <text evidence="2">The sequence shown here is derived from an EMBL/GenBank/DDBJ whole genome shotgun (WGS) entry which is preliminary data.</text>
</comment>
<dbReference type="EMBL" id="SPHZ02000001">
    <property type="protein sequence ID" value="KAF0932031.1"/>
    <property type="molecule type" value="Genomic_DNA"/>
</dbReference>
<reference evidence="2 3" key="1">
    <citation type="submission" date="2019-11" db="EMBL/GenBank/DDBJ databases">
        <title>Whole genome sequence of Oryza granulata.</title>
        <authorList>
            <person name="Li W."/>
        </authorList>
    </citation>
    <scope>NUCLEOTIDE SEQUENCE [LARGE SCALE GENOMIC DNA]</scope>
    <source>
        <strain evidence="3">cv. Menghai</strain>
        <tissue evidence="2">Leaf</tissue>
    </source>
</reference>
<dbReference type="AlphaFoldDB" id="A0A6G1F582"/>
<protein>
    <submittedName>
        <fullName evidence="2">Uncharacterized protein</fullName>
    </submittedName>
</protein>
<dbReference type="Proteomes" id="UP000479710">
    <property type="component" value="Unassembled WGS sequence"/>
</dbReference>
<organism evidence="2 3">
    <name type="scientific">Oryza meyeriana var. granulata</name>
    <dbReference type="NCBI Taxonomy" id="110450"/>
    <lineage>
        <taxon>Eukaryota</taxon>
        <taxon>Viridiplantae</taxon>
        <taxon>Streptophyta</taxon>
        <taxon>Embryophyta</taxon>
        <taxon>Tracheophyta</taxon>
        <taxon>Spermatophyta</taxon>
        <taxon>Magnoliopsida</taxon>
        <taxon>Liliopsida</taxon>
        <taxon>Poales</taxon>
        <taxon>Poaceae</taxon>
        <taxon>BOP clade</taxon>
        <taxon>Oryzoideae</taxon>
        <taxon>Oryzeae</taxon>
        <taxon>Oryzinae</taxon>
        <taxon>Oryza</taxon>
        <taxon>Oryza meyeriana</taxon>
    </lineage>
</organism>
<proteinExistence type="predicted"/>
<feature type="region of interest" description="Disordered" evidence="1">
    <location>
        <begin position="1"/>
        <end position="44"/>
    </location>
</feature>
<name>A0A6G1F582_9ORYZ</name>
<evidence type="ECO:0000256" key="1">
    <source>
        <dbReference type="SAM" id="MobiDB-lite"/>
    </source>
</evidence>